<dbReference type="Proteomes" id="UP000316759">
    <property type="component" value="Unassembled WGS sequence"/>
</dbReference>
<evidence type="ECO:0000256" key="2">
    <source>
        <dbReference type="ARBA" id="ARBA00022912"/>
    </source>
</evidence>
<dbReference type="GO" id="GO:0004721">
    <property type="term" value="F:phosphoprotein phosphatase activity"/>
    <property type="evidence" value="ECO:0007669"/>
    <property type="project" value="UniProtKB-KW"/>
</dbReference>
<accession>A0A504Y4T4</accession>
<dbReference type="InterPro" id="IPR016130">
    <property type="entry name" value="Tyr_Pase_AS"/>
</dbReference>
<dbReference type="PANTHER" id="PTHR46712:SF1">
    <property type="entry name" value="PHOSPHATIDYLGLYCEROPHOSPHATASE AND PROTEIN-TYROSINE PHOSPHATASE 1"/>
    <property type="match status" value="1"/>
</dbReference>
<keyword evidence="5" id="KW-1185">Reference proteome</keyword>
<gene>
    <name evidence="4" type="ORF">FGIG_12294</name>
</gene>
<dbReference type="SMART" id="SM00195">
    <property type="entry name" value="DSPc"/>
    <property type="match status" value="1"/>
</dbReference>
<dbReference type="InterPro" id="IPR000387">
    <property type="entry name" value="Tyr_Pase_dom"/>
</dbReference>
<dbReference type="SUPFAM" id="SSF52799">
    <property type="entry name" value="(Phosphotyrosine protein) phosphatases II"/>
    <property type="match status" value="1"/>
</dbReference>
<dbReference type="GO" id="GO:0004439">
    <property type="term" value="F:phosphatidylinositol-4,5-bisphosphate 5-phosphatase activity"/>
    <property type="evidence" value="ECO:0007669"/>
    <property type="project" value="TreeGrafter"/>
</dbReference>
<evidence type="ECO:0000259" key="3">
    <source>
        <dbReference type="PROSITE" id="PS50056"/>
    </source>
</evidence>
<evidence type="ECO:0000313" key="5">
    <source>
        <dbReference type="Proteomes" id="UP000316759"/>
    </source>
</evidence>
<evidence type="ECO:0000313" key="4">
    <source>
        <dbReference type="EMBL" id="TPP56034.1"/>
    </source>
</evidence>
<dbReference type="PROSITE" id="PS00383">
    <property type="entry name" value="TYR_PHOSPHATASE_1"/>
    <property type="match status" value="1"/>
</dbReference>
<keyword evidence="2" id="KW-0904">Protein phosphatase</keyword>
<dbReference type="OrthoDB" id="273181at2759"/>
<dbReference type="PROSITE" id="PS50056">
    <property type="entry name" value="TYR_PHOSPHATASE_2"/>
    <property type="match status" value="1"/>
</dbReference>
<proteinExistence type="predicted"/>
<dbReference type="AlphaFoldDB" id="A0A504Y4T4"/>
<sequence length="145" mass="16327">LAILLAEDRVQGANHAYSEYAGTIRSQIVRPRPRGSTQSGTATFVTCRGEDIVGWMPSLKQVEEGIRFIENCVKKNTTVYVHCKAGRTRSAFLVACYLMHCEGLNAEMAVQQLLDYRPYVKFTKTQLVALRKFSESLSQKKTMMS</sequence>
<dbReference type="Pfam" id="PF00782">
    <property type="entry name" value="DSPc"/>
    <property type="match status" value="1"/>
</dbReference>
<dbReference type="GO" id="GO:0008962">
    <property type="term" value="F:phosphatidylglycerophosphatase activity"/>
    <property type="evidence" value="ECO:0007669"/>
    <property type="project" value="TreeGrafter"/>
</dbReference>
<dbReference type="InterPro" id="IPR000340">
    <property type="entry name" value="Dual-sp_phosphatase_cat-dom"/>
</dbReference>
<comment type="caution">
    <text evidence="4">The sequence shown here is derived from an EMBL/GenBank/DDBJ whole genome shotgun (WGS) entry which is preliminary data.</text>
</comment>
<evidence type="ECO:0000256" key="1">
    <source>
        <dbReference type="ARBA" id="ARBA00022801"/>
    </source>
</evidence>
<dbReference type="Gene3D" id="3.90.190.10">
    <property type="entry name" value="Protein tyrosine phosphatase superfamily"/>
    <property type="match status" value="1"/>
</dbReference>
<protein>
    <submittedName>
        <fullName evidence="4">Protein-tyrosine phosphatase mitochondrial 1 protein</fullName>
    </submittedName>
</protein>
<dbReference type="InterPro" id="IPR020422">
    <property type="entry name" value="TYR_PHOSPHATASE_DUAL_dom"/>
</dbReference>
<dbReference type="STRING" id="46835.A0A504Y4T4"/>
<reference evidence="4 5" key="1">
    <citation type="submission" date="2019-04" db="EMBL/GenBank/DDBJ databases">
        <title>Annotation for the trematode Fasciola gigantica.</title>
        <authorList>
            <person name="Choi Y.-J."/>
        </authorList>
    </citation>
    <scope>NUCLEOTIDE SEQUENCE [LARGE SCALE GENOMIC DNA]</scope>
    <source>
        <strain evidence="4">Uganda_cow_1</strain>
    </source>
</reference>
<name>A0A504Y4T4_FASGI</name>
<dbReference type="InterPro" id="IPR029021">
    <property type="entry name" value="Prot-tyrosine_phosphatase-like"/>
</dbReference>
<dbReference type="InterPro" id="IPR042165">
    <property type="entry name" value="PTPMT1"/>
</dbReference>
<dbReference type="EMBL" id="SUNJ01015088">
    <property type="protein sequence ID" value="TPP56034.1"/>
    <property type="molecule type" value="Genomic_DNA"/>
</dbReference>
<keyword evidence="1" id="KW-0378">Hydrolase</keyword>
<dbReference type="PANTHER" id="PTHR46712">
    <property type="entry name" value="PHOSPHATIDYLGLYCEROPHOSPHATASE AND PROTEIN-TYROSINE PHOSPHATASE 1"/>
    <property type="match status" value="1"/>
</dbReference>
<feature type="non-terminal residue" evidence="4">
    <location>
        <position position="1"/>
    </location>
</feature>
<organism evidence="4 5">
    <name type="scientific">Fasciola gigantica</name>
    <name type="common">Giant liver fluke</name>
    <dbReference type="NCBI Taxonomy" id="46835"/>
    <lineage>
        <taxon>Eukaryota</taxon>
        <taxon>Metazoa</taxon>
        <taxon>Spiralia</taxon>
        <taxon>Lophotrochozoa</taxon>
        <taxon>Platyhelminthes</taxon>
        <taxon>Trematoda</taxon>
        <taxon>Digenea</taxon>
        <taxon>Plagiorchiida</taxon>
        <taxon>Echinostomata</taxon>
        <taxon>Echinostomatoidea</taxon>
        <taxon>Fasciolidae</taxon>
        <taxon>Fasciola</taxon>
    </lineage>
</organism>
<feature type="domain" description="Tyrosine specific protein phosphatases" evidence="3">
    <location>
        <begin position="60"/>
        <end position="128"/>
    </location>
</feature>